<dbReference type="AlphaFoldDB" id="A0A9W7LFP4"/>
<feature type="domain" description="WW" evidence="2">
    <location>
        <begin position="359"/>
        <end position="392"/>
    </location>
</feature>
<reference evidence="4" key="1">
    <citation type="journal article" date="2023" name="Commun. Biol.">
        <title>Genome analysis of Parmales, the sister group of diatoms, reveals the evolutionary specialization of diatoms from phago-mixotrophs to photoautotrophs.</title>
        <authorList>
            <person name="Ban H."/>
            <person name="Sato S."/>
            <person name="Yoshikawa S."/>
            <person name="Yamada K."/>
            <person name="Nakamura Y."/>
            <person name="Ichinomiya M."/>
            <person name="Sato N."/>
            <person name="Blanc-Mathieu R."/>
            <person name="Endo H."/>
            <person name="Kuwata A."/>
            <person name="Ogata H."/>
        </authorList>
    </citation>
    <scope>NUCLEOTIDE SEQUENCE [LARGE SCALE GENOMIC DNA]</scope>
</reference>
<feature type="compositionally biased region" description="Acidic residues" evidence="1">
    <location>
        <begin position="281"/>
        <end position="292"/>
    </location>
</feature>
<name>A0A9W7LFP4_9STRA</name>
<evidence type="ECO:0000313" key="4">
    <source>
        <dbReference type="Proteomes" id="UP001165065"/>
    </source>
</evidence>
<feature type="region of interest" description="Disordered" evidence="1">
    <location>
        <begin position="279"/>
        <end position="304"/>
    </location>
</feature>
<comment type="caution">
    <text evidence="3">The sequence shown here is derived from an EMBL/GenBank/DDBJ whole genome shotgun (WGS) entry which is preliminary data.</text>
</comment>
<evidence type="ECO:0000259" key="2">
    <source>
        <dbReference type="PROSITE" id="PS50020"/>
    </source>
</evidence>
<dbReference type="InterPro" id="IPR001202">
    <property type="entry name" value="WW_dom"/>
</dbReference>
<keyword evidence="4" id="KW-1185">Reference proteome</keyword>
<dbReference type="OrthoDB" id="6344460at2759"/>
<organism evidence="3 4">
    <name type="scientific">Triparma columacea</name>
    <dbReference type="NCBI Taxonomy" id="722753"/>
    <lineage>
        <taxon>Eukaryota</taxon>
        <taxon>Sar</taxon>
        <taxon>Stramenopiles</taxon>
        <taxon>Ochrophyta</taxon>
        <taxon>Bolidophyceae</taxon>
        <taxon>Parmales</taxon>
        <taxon>Triparmaceae</taxon>
        <taxon>Triparma</taxon>
    </lineage>
</organism>
<sequence length="854" mass="97107">MPACGQHPNNEDVRNFAVACQIDPNFDEKYMPLVKNALYSALPAPIVMVIDPEDRGYYYNRETGEASREHPRVEEIRDEVQEMIAMDEKLERERIEALNPLSPQEKIAKQRKADKRTIKQASEMVLLNLKKMYGSPDIEDVKRNNRVEGYYTVDHSEVEHACKKLNINTNLISDRRYVWIARMCAVCGIPEGWVRGEDKEDAKKGLLRQYRVEQWENENLFVNELPTFKYWNSVLKAAKGDDSANDDSIRAESDWNMFVKGKSGRAYFYDFVEQTMTFTDGGDDDVEEEEEAGGGGEQENTAVEEAVDEGKGGQLQDLLSQPLCTETMIKKLAGDSKIPWKEVQQNPKMMELLKSILLEELPDGYVKYVTPEGKTHYYSEAKKESIYKHPRAEGIQVRHEKAMERKKKMELTERLNRRQNLAMNKAIAMQAAHIKQAKLMEHNKEIAEASKLYYSKLPPPEECWVFYKTRYGEGQTFLTHAVSMIMDEINGAEESVEGLTPAQVVQMALFFGIKPSEEPHLMCVAMLAVLAPLPPFWYVVEEESLEGVGGERVNVKTIDFAITEEGGVSFTAKEEQGARLMYARDLDDKITHSQKEHPSDEFWRKITQGARASSEFLSETEKFKVSVLPFFNQKATRGEKLFYYNFTSSKPVFASSTGEFEAFDGKGGGGKLKFPGEVGGQKGYFEKRRRATINQFKSKKRHSTIFKYTPSKELRKGVPSPKKLGRTLLNVSISSPLLLPPIPASIKEEGEEQNGLLGVEHWMLGEEGEGVVEEERGVAEEVERPRTTQDEKKLVKGSLFVGFSGMKRPLNVAKQNLMNGRGGTPWQEREREVAEEDFEGLVYRDVYQGKGLLL</sequence>
<proteinExistence type="predicted"/>
<evidence type="ECO:0000256" key="1">
    <source>
        <dbReference type="SAM" id="MobiDB-lite"/>
    </source>
</evidence>
<dbReference type="EMBL" id="BRYA01000361">
    <property type="protein sequence ID" value="GMI47817.1"/>
    <property type="molecule type" value="Genomic_DNA"/>
</dbReference>
<dbReference type="SMART" id="SM00456">
    <property type="entry name" value="WW"/>
    <property type="match status" value="2"/>
</dbReference>
<gene>
    <name evidence="3" type="ORF">TrCOL_g547</name>
</gene>
<accession>A0A9W7LFP4</accession>
<evidence type="ECO:0000313" key="3">
    <source>
        <dbReference type="EMBL" id="GMI47817.1"/>
    </source>
</evidence>
<dbReference type="PROSITE" id="PS50020">
    <property type="entry name" value="WW_DOMAIN_2"/>
    <property type="match status" value="1"/>
</dbReference>
<protein>
    <recommendedName>
        <fullName evidence="2">WW domain-containing protein</fullName>
    </recommendedName>
</protein>
<dbReference type="CDD" id="cd00201">
    <property type="entry name" value="WW"/>
    <property type="match status" value="1"/>
</dbReference>
<dbReference type="Proteomes" id="UP001165065">
    <property type="component" value="Unassembled WGS sequence"/>
</dbReference>